<evidence type="ECO:0000256" key="15">
    <source>
        <dbReference type="ARBA" id="ARBA00048816"/>
    </source>
</evidence>
<dbReference type="InterPro" id="IPR005483">
    <property type="entry name" value="CPSase_dom"/>
</dbReference>
<evidence type="ECO:0000256" key="8">
    <source>
        <dbReference type="ARBA" id="ARBA00022723"/>
    </source>
</evidence>
<keyword evidence="9" id="KW-0677">Repeat</keyword>
<keyword evidence="12" id="KW-0665">Pyrimidine biosynthesis</keyword>
<keyword evidence="20" id="KW-1185">Reference proteome</keyword>
<dbReference type="SUPFAM" id="SSF52440">
    <property type="entry name" value="PreATP-grasp domain"/>
    <property type="match status" value="2"/>
</dbReference>
<evidence type="ECO:0000256" key="7">
    <source>
        <dbReference type="ARBA" id="ARBA00022605"/>
    </source>
</evidence>
<dbReference type="InterPro" id="IPR016185">
    <property type="entry name" value="PreATP-grasp_dom_sf"/>
</dbReference>
<dbReference type="SMART" id="SM01096">
    <property type="entry name" value="CPSase_L_D3"/>
    <property type="match status" value="1"/>
</dbReference>
<dbReference type="GO" id="GO:0006221">
    <property type="term" value="P:pyrimidine nucleotide biosynthetic process"/>
    <property type="evidence" value="ECO:0007669"/>
    <property type="project" value="UniProtKB-KW"/>
</dbReference>
<gene>
    <name evidence="19" type="ORF">FC15_GL001258</name>
</gene>
<dbReference type="Pfam" id="PF02142">
    <property type="entry name" value="MGS"/>
    <property type="match status" value="1"/>
</dbReference>
<dbReference type="InterPro" id="IPR005480">
    <property type="entry name" value="CPSase_lsu_oligo"/>
</dbReference>
<dbReference type="EMBL" id="AZFX01000036">
    <property type="protein sequence ID" value="KRM10654.1"/>
    <property type="molecule type" value="Genomic_DNA"/>
</dbReference>
<evidence type="ECO:0000256" key="12">
    <source>
        <dbReference type="ARBA" id="ARBA00022975"/>
    </source>
</evidence>
<dbReference type="PRINTS" id="PR00098">
    <property type="entry name" value="CPSASE"/>
</dbReference>
<dbReference type="Gene3D" id="3.40.50.1380">
    <property type="entry name" value="Methylglyoxal synthase-like domain"/>
    <property type="match status" value="1"/>
</dbReference>
<dbReference type="SUPFAM" id="SSF48108">
    <property type="entry name" value="Carbamoyl phosphate synthetase, large subunit connection domain"/>
    <property type="match status" value="1"/>
</dbReference>
<feature type="domain" description="ATP-grasp" evidence="17">
    <location>
        <begin position="133"/>
        <end position="327"/>
    </location>
</feature>
<dbReference type="Gene3D" id="3.30.1490.20">
    <property type="entry name" value="ATP-grasp fold, A domain"/>
    <property type="match status" value="2"/>
</dbReference>
<dbReference type="AlphaFoldDB" id="A0A0R1VYB9"/>
<name>A0A0R1VYB9_9LACO</name>
<evidence type="ECO:0000256" key="1">
    <source>
        <dbReference type="ARBA" id="ARBA00001936"/>
    </source>
</evidence>
<reference evidence="19 20" key="1">
    <citation type="journal article" date="2015" name="Genome Announc.">
        <title>Expanding the biotechnology potential of lactobacilli through comparative genomics of 213 strains and associated genera.</title>
        <authorList>
            <person name="Sun Z."/>
            <person name="Harris H.M."/>
            <person name="McCann A."/>
            <person name="Guo C."/>
            <person name="Argimon S."/>
            <person name="Zhang W."/>
            <person name="Yang X."/>
            <person name="Jeffery I.B."/>
            <person name="Cooney J.C."/>
            <person name="Kagawa T.F."/>
            <person name="Liu W."/>
            <person name="Song Y."/>
            <person name="Salvetti E."/>
            <person name="Wrobel A."/>
            <person name="Rasinkangas P."/>
            <person name="Parkhill J."/>
            <person name="Rea M.C."/>
            <person name="O'Sullivan O."/>
            <person name="Ritari J."/>
            <person name="Douillard F.P."/>
            <person name="Paul Ross R."/>
            <person name="Yang R."/>
            <person name="Briner A.E."/>
            <person name="Felis G.E."/>
            <person name="de Vos W.M."/>
            <person name="Barrangou R."/>
            <person name="Klaenhammer T.R."/>
            <person name="Caufield P.W."/>
            <person name="Cui Y."/>
            <person name="Zhang H."/>
            <person name="O'Toole P.W."/>
        </authorList>
    </citation>
    <scope>NUCLEOTIDE SEQUENCE [LARGE SCALE GENOMIC DNA]</scope>
    <source>
        <strain evidence="19 20">DSM 17758</strain>
    </source>
</reference>
<comment type="pathway">
    <text evidence="3">Amino-acid biosynthesis; L-arginine biosynthesis; carbamoyl phosphate from bicarbonate: step 1/1.</text>
</comment>
<dbReference type="InterPro" id="IPR013815">
    <property type="entry name" value="ATP_grasp_subdomain_1"/>
</dbReference>
<evidence type="ECO:0000256" key="16">
    <source>
        <dbReference type="PROSITE-ProRule" id="PRU00409"/>
    </source>
</evidence>
<comment type="caution">
    <text evidence="19">The sequence shown here is derived from an EMBL/GenBank/DDBJ whole genome shotgun (WGS) entry which is preliminary data.</text>
</comment>
<organism evidence="19 20">
    <name type="scientific">Lapidilactobacillus concavus DSM 17758</name>
    <dbReference type="NCBI Taxonomy" id="1423735"/>
    <lineage>
        <taxon>Bacteria</taxon>
        <taxon>Bacillati</taxon>
        <taxon>Bacillota</taxon>
        <taxon>Bacilli</taxon>
        <taxon>Lactobacillales</taxon>
        <taxon>Lactobacillaceae</taxon>
        <taxon>Lapidilactobacillus</taxon>
    </lineage>
</organism>
<dbReference type="Pfam" id="PF02786">
    <property type="entry name" value="CPSase_L_D2"/>
    <property type="match status" value="2"/>
</dbReference>
<dbReference type="PANTHER" id="PTHR11405:SF53">
    <property type="entry name" value="CARBAMOYL-PHOSPHATE SYNTHASE [AMMONIA], MITOCHONDRIAL"/>
    <property type="match status" value="1"/>
</dbReference>
<comment type="catalytic activity">
    <reaction evidence="15">
        <text>hydrogencarbonate + L-glutamine + 2 ATP + H2O = carbamoyl phosphate + L-glutamate + 2 ADP + phosphate + 2 H(+)</text>
        <dbReference type="Rhea" id="RHEA:18633"/>
        <dbReference type="ChEBI" id="CHEBI:15377"/>
        <dbReference type="ChEBI" id="CHEBI:15378"/>
        <dbReference type="ChEBI" id="CHEBI:17544"/>
        <dbReference type="ChEBI" id="CHEBI:29985"/>
        <dbReference type="ChEBI" id="CHEBI:30616"/>
        <dbReference type="ChEBI" id="CHEBI:43474"/>
        <dbReference type="ChEBI" id="CHEBI:58228"/>
        <dbReference type="ChEBI" id="CHEBI:58359"/>
        <dbReference type="ChEBI" id="CHEBI:456216"/>
        <dbReference type="EC" id="6.3.5.5"/>
    </reaction>
</comment>
<dbReference type="SUPFAM" id="SSF52335">
    <property type="entry name" value="Methylglyoxal synthase-like"/>
    <property type="match status" value="1"/>
</dbReference>
<dbReference type="NCBIfam" id="NF009455">
    <property type="entry name" value="PRK12815.1"/>
    <property type="match status" value="1"/>
</dbReference>
<evidence type="ECO:0000256" key="13">
    <source>
        <dbReference type="ARBA" id="ARBA00023211"/>
    </source>
</evidence>
<evidence type="ECO:0000313" key="20">
    <source>
        <dbReference type="Proteomes" id="UP000051315"/>
    </source>
</evidence>
<dbReference type="STRING" id="1423735.FC15_GL001258"/>
<dbReference type="GO" id="GO:0006541">
    <property type="term" value="P:glutamine metabolic process"/>
    <property type="evidence" value="ECO:0007669"/>
    <property type="project" value="TreeGrafter"/>
</dbReference>
<dbReference type="Pfam" id="PF02787">
    <property type="entry name" value="CPSase_L_D3"/>
    <property type="match status" value="1"/>
</dbReference>
<feature type="domain" description="MGS-like" evidence="18">
    <location>
        <begin position="934"/>
        <end position="1064"/>
    </location>
</feature>
<dbReference type="GO" id="GO:0005737">
    <property type="term" value="C:cytoplasm"/>
    <property type="evidence" value="ECO:0007669"/>
    <property type="project" value="TreeGrafter"/>
</dbReference>
<protein>
    <submittedName>
        <fullName evidence="19">Carbamoyl-phosphate synthase, large subunit</fullName>
    </submittedName>
</protein>
<dbReference type="InterPro" id="IPR036914">
    <property type="entry name" value="MGS-like_dom_sf"/>
</dbReference>
<dbReference type="PROSITE" id="PS50975">
    <property type="entry name" value="ATP_GRASP"/>
    <property type="match status" value="2"/>
</dbReference>
<evidence type="ECO:0000313" key="19">
    <source>
        <dbReference type="EMBL" id="KRM10654.1"/>
    </source>
</evidence>
<evidence type="ECO:0000256" key="3">
    <source>
        <dbReference type="ARBA" id="ARBA00005077"/>
    </source>
</evidence>
<dbReference type="FunFam" id="3.40.50.20:FF:000001">
    <property type="entry name" value="Carbamoyl-phosphate synthase large chain"/>
    <property type="match status" value="2"/>
</dbReference>
<dbReference type="InterPro" id="IPR011761">
    <property type="entry name" value="ATP-grasp"/>
</dbReference>
<evidence type="ECO:0000259" key="17">
    <source>
        <dbReference type="PROSITE" id="PS50975"/>
    </source>
</evidence>
<dbReference type="SMART" id="SM00851">
    <property type="entry name" value="MGS"/>
    <property type="match status" value="1"/>
</dbReference>
<dbReference type="GO" id="GO:0006526">
    <property type="term" value="P:L-arginine biosynthetic process"/>
    <property type="evidence" value="ECO:0007669"/>
    <property type="project" value="UniProtKB-KW"/>
</dbReference>
<dbReference type="Gene3D" id="1.10.1030.10">
    <property type="entry name" value="Carbamoyl-phosphate synthetase, large subunit oligomerisation domain"/>
    <property type="match status" value="1"/>
</dbReference>
<evidence type="ECO:0000256" key="4">
    <source>
        <dbReference type="ARBA" id="ARBA00009799"/>
    </source>
</evidence>
<evidence type="ECO:0000256" key="2">
    <source>
        <dbReference type="ARBA" id="ARBA00001946"/>
    </source>
</evidence>
<keyword evidence="13" id="KW-0464">Manganese</keyword>
<dbReference type="Gene3D" id="3.30.470.20">
    <property type="entry name" value="ATP-grasp fold, B domain"/>
    <property type="match status" value="2"/>
</dbReference>
<dbReference type="GO" id="GO:0004088">
    <property type="term" value="F:carbamoyl-phosphate synthase (glutamine-hydrolyzing) activity"/>
    <property type="evidence" value="ECO:0007669"/>
    <property type="project" value="UniProtKB-EC"/>
</dbReference>
<keyword evidence="11 16" id="KW-0067">ATP-binding</keyword>
<comment type="catalytic activity">
    <reaction evidence="14">
        <text>hydrogencarbonate + NH4(+) + 2 ATP = carbamoyl phosphate + 2 ADP + phosphate + 2 H(+)</text>
        <dbReference type="Rhea" id="RHEA:18029"/>
        <dbReference type="ChEBI" id="CHEBI:15378"/>
        <dbReference type="ChEBI" id="CHEBI:17544"/>
        <dbReference type="ChEBI" id="CHEBI:28938"/>
        <dbReference type="ChEBI" id="CHEBI:30616"/>
        <dbReference type="ChEBI" id="CHEBI:43474"/>
        <dbReference type="ChEBI" id="CHEBI:58228"/>
        <dbReference type="ChEBI" id="CHEBI:456216"/>
        <dbReference type="EC" id="6.3.4.16"/>
    </reaction>
</comment>
<sequence>MVRRTDINKILVIGSGPFVVGQGNEFDYLGAETVMTLANAGYQVILVNSNPATTMTSPHANVRVYLEPLTEKFLTEILRKELPDAILATAGGQSAVNLIMALQDQGILDQLKVNLIGSNLQTLRAASDSQAFETILNRLHLHVNPTLTLSSIEHIPQVIEQLGWPIMVRPIQSIGGTGGGLADDENALTEIVERALALSPTHQVTVTKSLSGFKELEFEILRDQSDQVSAIFNCEQLNQVGIHSGDSIAFAPIQTLTDREFQRLRTAAINITRQLNVIGSCNVQFAVDPATGEFWVLKATPRLGRMSAFTAKALGYPVAKVAALLAVGQQLTEIPHPFEAGRTALVEPAFDYVACKLPRWPFDRISGADRRLGPEMKSTGEVLILESNIEAALLKGIRALDQGIDHLGQSKIAELSDEDLTIGLIYPTDMEIFYLAEALRRGYSIDDLHHLSKIDTFFIQKIQHIVSLEATLQDKKGDLETLALAKKYGFSDQKISQLWEITPTQLAALRHEADIRAGFQELNAIASSPLVKSHQYFSTFATTNEVTPASNKERVLIIGSGPARIGQGSEVDHETVQGLLTLRELGYETILLNNNPDNYSTDVGLADTLYNAPINLEAALAVAQVEQPSYVITQLGGKSASKLTDGMIEAGYQILGPSSAALEQVHQPAQLQQLLTKLNFQGPNVCEIVDQAMLKTNLATEDALPYPILIHPNPQHVFSPTEVLNSREDLAKYMRYFQKDTLNFPFTVREFLRGDKYEVDAIYDGEHVLITGVLEHLEHSSLHSGDAMTITPPQNLTEETLVAMEQVFLSVGQELQTSGFMNIRFLVRDHQLYVLAIDLKGSRNLAFLDKTTAQRVVAIGVKVLTGISLSQQGFTQNQSLPMHNVHVKMPVFSFTKLNKREKVTATQMKTTGEAIGTDLTFEKALYKALEASRQPLPGYGRILFSVASHDLEKGAQMAQRFKRLGYQIVATAKTAASFQKAGLVTDLVHEIGGKRPNIATEISQGKIQMVINTAEWRGPVSISGAMLQEVAVMHHVPLITTMDEAHAILVVLESRAFAIEPIGD</sequence>
<keyword evidence="8" id="KW-0479">Metal-binding</keyword>
<dbReference type="SUPFAM" id="SSF56059">
    <property type="entry name" value="Glutathione synthetase ATP-binding domain-like"/>
    <property type="match status" value="2"/>
</dbReference>
<dbReference type="NCBIfam" id="NF003671">
    <property type="entry name" value="PRK05294.1"/>
    <property type="match status" value="1"/>
</dbReference>
<dbReference type="PANTHER" id="PTHR11405">
    <property type="entry name" value="CARBAMOYLTRANSFERASE FAMILY MEMBER"/>
    <property type="match status" value="1"/>
</dbReference>
<dbReference type="InterPro" id="IPR005479">
    <property type="entry name" value="CPAse_ATP-bd"/>
</dbReference>
<feature type="domain" description="ATP-grasp" evidence="17">
    <location>
        <begin position="672"/>
        <end position="865"/>
    </location>
</feature>
<evidence type="ECO:0000256" key="5">
    <source>
        <dbReference type="ARBA" id="ARBA00022571"/>
    </source>
</evidence>
<dbReference type="InterPro" id="IPR058047">
    <property type="entry name" value="CPSase_preATP-grasp"/>
</dbReference>
<evidence type="ECO:0000256" key="6">
    <source>
        <dbReference type="ARBA" id="ARBA00022598"/>
    </source>
</evidence>
<comment type="cofactor">
    <cofactor evidence="1">
        <name>Mn(2+)</name>
        <dbReference type="ChEBI" id="CHEBI:29035"/>
    </cofactor>
</comment>
<dbReference type="FunFam" id="3.30.470.20:FF:000026">
    <property type="entry name" value="Carbamoyl-phosphate synthase large chain"/>
    <property type="match status" value="2"/>
</dbReference>
<evidence type="ECO:0000259" key="18">
    <source>
        <dbReference type="PROSITE" id="PS51855"/>
    </source>
</evidence>
<dbReference type="InterPro" id="IPR036897">
    <property type="entry name" value="CarbamoylP_synth_lsu_oligo_sf"/>
</dbReference>
<dbReference type="PROSITE" id="PS51855">
    <property type="entry name" value="MGS"/>
    <property type="match status" value="1"/>
</dbReference>
<dbReference type="InterPro" id="IPR011607">
    <property type="entry name" value="MGS-like_dom"/>
</dbReference>
<proteinExistence type="inferred from homology"/>
<dbReference type="OrthoDB" id="9804197at2"/>
<keyword evidence="6" id="KW-0436">Ligase</keyword>
<evidence type="ECO:0000256" key="11">
    <source>
        <dbReference type="ARBA" id="ARBA00022840"/>
    </source>
</evidence>
<comment type="similarity">
    <text evidence="4">Belongs to the CarB family.</text>
</comment>
<dbReference type="PATRIC" id="fig|1423735.3.peg.1304"/>
<keyword evidence="5" id="KW-0055">Arginine biosynthesis</keyword>
<accession>A0A0R1VYB9</accession>
<dbReference type="GO" id="GO:0004087">
    <property type="term" value="F:carbamoyl-phosphate synthase (ammonia) activity"/>
    <property type="evidence" value="ECO:0007669"/>
    <property type="project" value="UniProtKB-EC"/>
</dbReference>
<dbReference type="RefSeq" id="WP_057823982.1">
    <property type="nucleotide sequence ID" value="NZ_AZFX01000036.1"/>
</dbReference>
<comment type="cofactor">
    <cofactor evidence="2">
        <name>Mg(2+)</name>
        <dbReference type="ChEBI" id="CHEBI:18420"/>
    </cofactor>
</comment>
<dbReference type="GO" id="GO:0005524">
    <property type="term" value="F:ATP binding"/>
    <property type="evidence" value="ECO:0007669"/>
    <property type="project" value="UniProtKB-UniRule"/>
</dbReference>
<dbReference type="GO" id="GO:0046872">
    <property type="term" value="F:metal ion binding"/>
    <property type="evidence" value="ECO:0007669"/>
    <property type="project" value="UniProtKB-KW"/>
</dbReference>
<keyword evidence="10 16" id="KW-0547">Nucleotide-binding</keyword>
<keyword evidence="7" id="KW-0028">Amino-acid biosynthesis</keyword>
<dbReference type="Proteomes" id="UP000051315">
    <property type="component" value="Unassembled WGS sequence"/>
</dbReference>
<evidence type="ECO:0000256" key="14">
    <source>
        <dbReference type="ARBA" id="ARBA00047359"/>
    </source>
</evidence>
<dbReference type="Gene3D" id="3.40.50.20">
    <property type="match status" value="2"/>
</dbReference>
<evidence type="ECO:0000256" key="10">
    <source>
        <dbReference type="ARBA" id="ARBA00022741"/>
    </source>
</evidence>
<evidence type="ECO:0000256" key="9">
    <source>
        <dbReference type="ARBA" id="ARBA00022737"/>
    </source>
</evidence>
<dbReference type="Pfam" id="PF25596">
    <property type="entry name" value="CPSase_L_D1"/>
    <property type="match status" value="2"/>
</dbReference>